<sequence length="164" mass="18044">MNPFLLLFTILLAIQFHAHIVSANVTARLETTGKWPAKTLKNNKGEPVVMPAGVRYAVFFKNNDKSKKTCSIKFSLTDTKGKFSLTDKKGMPIKLFDIEPVSGAPNVYMLSNKVEIGFHEIPDNAELAPGEENKHGEFIVNDTVGTLTLKLVEAKYFNKGVCGG</sequence>
<name>A0A2L0VDP8_HETAV</name>
<organism evidence="2">
    <name type="scientific">Heterodera avenae</name>
    <name type="common">Cereal cyst nematode worm</name>
    <dbReference type="NCBI Taxonomy" id="34510"/>
    <lineage>
        <taxon>Eukaryota</taxon>
        <taxon>Metazoa</taxon>
        <taxon>Ecdysozoa</taxon>
        <taxon>Nematoda</taxon>
        <taxon>Chromadorea</taxon>
        <taxon>Rhabditida</taxon>
        <taxon>Tylenchina</taxon>
        <taxon>Tylenchomorpha</taxon>
        <taxon>Tylenchoidea</taxon>
        <taxon>Heteroderidae</taxon>
        <taxon>Heteroderinae</taxon>
        <taxon>Heterodera</taxon>
    </lineage>
</organism>
<feature type="signal peptide" evidence="1">
    <location>
        <begin position="1"/>
        <end position="23"/>
    </location>
</feature>
<dbReference type="EMBL" id="MG525258">
    <property type="protein sequence ID" value="AVA09723.1"/>
    <property type="molecule type" value="Genomic_DNA"/>
</dbReference>
<keyword evidence="1" id="KW-0732">Signal</keyword>
<proteinExistence type="predicted"/>
<evidence type="ECO:0000313" key="2">
    <source>
        <dbReference type="EMBL" id="AVA09723.1"/>
    </source>
</evidence>
<dbReference type="AlphaFoldDB" id="A0A2L0VDP8"/>
<evidence type="ECO:0000256" key="1">
    <source>
        <dbReference type="SAM" id="SignalP"/>
    </source>
</evidence>
<accession>A0A2L0VDP8</accession>
<reference evidence="2" key="1">
    <citation type="journal article" date="2018" name="Front. Plant Sci.">
        <title>Large-Scale Identification and Characterization of Heterodera avenae Putative Effectors Suppressing or Inducing Cell Death in Nicotiana benthamiana.</title>
        <authorList>
            <person name="Chen C."/>
            <person name="Chen Y."/>
            <person name="Jian H."/>
            <person name="Yang D."/>
            <person name="Dai Y."/>
            <person name="Pan L."/>
            <person name="Shi F."/>
            <person name="Yang S."/>
            <person name="Liu Q."/>
        </authorList>
    </citation>
    <scope>NUCLEOTIDE SEQUENCE</scope>
    <source>
        <strain evidence="2">Isotig19133</strain>
    </source>
</reference>
<feature type="chain" id="PRO_5014940870" evidence="1">
    <location>
        <begin position="24"/>
        <end position="164"/>
    </location>
</feature>
<protein>
    <submittedName>
        <fullName evidence="2">Putative effector protein</fullName>
    </submittedName>
</protein>